<evidence type="ECO:0000256" key="6">
    <source>
        <dbReference type="ARBA" id="ARBA00023134"/>
    </source>
</evidence>
<name>A0A2K0A682_STAHA</name>
<organism evidence="10 11">
    <name type="scientific">Staphylococcus haemolyticus</name>
    <dbReference type="NCBI Taxonomy" id="1283"/>
    <lineage>
        <taxon>Bacteria</taxon>
        <taxon>Bacillati</taxon>
        <taxon>Bacillota</taxon>
        <taxon>Bacilli</taxon>
        <taxon>Bacillales</taxon>
        <taxon>Staphylococcaceae</taxon>
        <taxon>Staphylococcus</taxon>
    </lineage>
</organism>
<keyword evidence="3 8" id="KW-0479">Metal-binding</keyword>
<dbReference type="GO" id="GO:0061603">
    <property type="term" value="F:molybdenum cofactor guanylyltransferase activity"/>
    <property type="evidence" value="ECO:0007669"/>
    <property type="project" value="UniProtKB-EC"/>
</dbReference>
<evidence type="ECO:0000313" key="11">
    <source>
        <dbReference type="Proteomes" id="UP000053523"/>
    </source>
</evidence>
<dbReference type="PANTHER" id="PTHR19136">
    <property type="entry name" value="MOLYBDENUM COFACTOR GUANYLYLTRANSFERASE"/>
    <property type="match status" value="1"/>
</dbReference>
<dbReference type="InterPro" id="IPR029044">
    <property type="entry name" value="Nucleotide-diphossugar_trans"/>
</dbReference>
<comment type="caution">
    <text evidence="10">The sequence shown here is derived from an EMBL/GenBank/DDBJ whole genome shotgun (WGS) entry which is preliminary data.</text>
</comment>
<dbReference type="Proteomes" id="UP000053523">
    <property type="component" value="Unassembled WGS sequence"/>
</dbReference>
<dbReference type="NCBIfam" id="NF001457">
    <property type="entry name" value="PRK00317.1-3"/>
    <property type="match status" value="1"/>
</dbReference>
<evidence type="ECO:0000259" key="9">
    <source>
        <dbReference type="Pfam" id="PF12804"/>
    </source>
</evidence>
<dbReference type="InterPro" id="IPR013482">
    <property type="entry name" value="Molybde_CF_guanTrfase"/>
</dbReference>
<dbReference type="InterPro" id="IPR025877">
    <property type="entry name" value="MobA-like_NTP_Trfase"/>
</dbReference>
<dbReference type="Pfam" id="PF12804">
    <property type="entry name" value="NTP_transf_3"/>
    <property type="match status" value="1"/>
</dbReference>
<reference evidence="10 11" key="1">
    <citation type="submission" date="2017-12" db="EMBL/GenBank/DDBJ databases">
        <title>FDA dAtabase for Regulatory Grade micrObial Sequences (FDA-ARGOS): Supporting development and validation of Infectious Disease Dx tests.</title>
        <authorList>
            <person name="Hoffmann M."/>
            <person name="Allard M."/>
            <person name="Evans P."/>
            <person name="Brown E."/>
            <person name="Tallon L."/>
            <person name="Sadzewicz L."/>
            <person name="Sengamalay N."/>
            <person name="Ott S."/>
            <person name="Godinez A."/>
            <person name="Nagaraj S."/>
            <person name="Vavikolanu K."/>
            <person name="Aluvathingal J."/>
            <person name="Nadendla S."/>
            <person name="Sichtig H."/>
        </authorList>
    </citation>
    <scope>NUCLEOTIDE SEQUENCE [LARGE SCALE GENOMIC DNA]</scope>
    <source>
        <strain evidence="10 11">FDAARGOS_148</strain>
    </source>
</reference>
<proteinExistence type="inferred from homology"/>
<evidence type="ECO:0000256" key="2">
    <source>
        <dbReference type="ARBA" id="ARBA00022679"/>
    </source>
</evidence>
<feature type="binding site" evidence="8">
    <location>
        <position position="18"/>
    </location>
    <ligand>
        <name>GTP</name>
        <dbReference type="ChEBI" id="CHEBI:37565"/>
    </ligand>
</feature>
<evidence type="ECO:0000256" key="7">
    <source>
        <dbReference type="ARBA" id="ARBA00023150"/>
    </source>
</evidence>
<keyword evidence="10" id="KW-0548">Nucleotidyltransferase</keyword>
<evidence type="ECO:0000256" key="8">
    <source>
        <dbReference type="HAMAP-Rule" id="MF_00316"/>
    </source>
</evidence>
<dbReference type="GO" id="GO:0005525">
    <property type="term" value="F:GTP binding"/>
    <property type="evidence" value="ECO:0007669"/>
    <property type="project" value="UniProtKB-UniRule"/>
</dbReference>
<evidence type="ECO:0000256" key="4">
    <source>
        <dbReference type="ARBA" id="ARBA00022741"/>
    </source>
</evidence>
<feature type="binding site" evidence="8">
    <location>
        <position position="97"/>
    </location>
    <ligand>
        <name>GTP</name>
        <dbReference type="ChEBI" id="CHEBI:37565"/>
    </ligand>
</feature>
<dbReference type="Gene3D" id="3.90.550.10">
    <property type="entry name" value="Spore Coat Polysaccharide Biosynthesis Protein SpsA, Chain A"/>
    <property type="match status" value="1"/>
</dbReference>
<dbReference type="GO" id="GO:0046872">
    <property type="term" value="F:metal ion binding"/>
    <property type="evidence" value="ECO:0007669"/>
    <property type="project" value="UniProtKB-KW"/>
</dbReference>
<dbReference type="SUPFAM" id="SSF53448">
    <property type="entry name" value="Nucleotide-diphospho-sugar transferases"/>
    <property type="match status" value="1"/>
</dbReference>
<comment type="catalytic activity">
    <reaction evidence="8">
        <text>Mo-molybdopterin + GTP + H(+) = Mo-molybdopterin guanine dinucleotide + diphosphate</text>
        <dbReference type="Rhea" id="RHEA:34243"/>
        <dbReference type="ChEBI" id="CHEBI:15378"/>
        <dbReference type="ChEBI" id="CHEBI:33019"/>
        <dbReference type="ChEBI" id="CHEBI:37565"/>
        <dbReference type="ChEBI" id="CHEBI:71302"/>
        <dbReference type="ChEBI" id="CHEBI:71310"/>
        <dbReference type="EC" id="2.7.7.77"/>
    </reaction>
</comment>
<dbReference type="GO" id="GO:0006777">
    <property type="term" value="P:Mo-molybdopterin cofactor biosynthetic process"/>
    <property type="evidence" value="ECO:0007669"/>
    <property type="project" value="UniProtKB-KW"/>
</dbReference>
<accession>A0A2K0A682</accession>
<evidence type="ECO:0000313" key="10">
    <source>
        <dbReference type="EMBL" id="PNN20532.1"/>
    </source>
</evidence>
<feature type="domain" description="MobA-like NTP transferase" evidence="9">
    <location>
        <begin position="3"/>
        <end position="164"/>
    </location>
</feature>
<comment type="function">
    <text evidence="8">Transfers a GMP moiety from GTP to Mo-molybdopterin (Mo-MPT) cofactor (Moco or molybdenum cofactor) to form Mo-molybdopterin guanine dinucleotide (Mo-MGD) cofactor.</text>
</comment>
<dbReference type="HAMAP" id="MF_00316">
    <property type="entry name" value="MobA"/>
    <property type="match status" value="1"/>
</dbReference>
<dbReference type="PANTHER" id="PTHR19136:SF81">
    <property type="entry name" value="MOLYBDENUM COFACTOR GUANYLYLTRANSFERASE"/>
    <property type="match status" value="1"/>
</dbReference>
<gene>
    <name evidence="8" type="primary">mobA</name>
    <name evidence="10" type="ORF">AL503_006925</name>
</gene>
<dbReference type="CDD" id="cd02503">
    <property type="entry name" value="MobA"/>
    <property type="match status" value="1"/>
</dbReference>
<keyword evidence="2 8" id="KW-0808">Transferase</keyword>
<protein>
    <recommendedName>
        <fullName evidence="8">Probable molybdenum cofactor guanylyltransferase</fullName>
        <shortName evidence="8">MoCo guanylyltransferase</shortName>
        <ecNumber evidence="8">2.7.7.77</ecNumber>
    </recommendedName>
    <alternativeName>
        <fullName evidence="8">GTP:molybdopterin guanylyltransferase</fullName>
    </alternativeName>
    <alternativeName>
        <fullName evidence="8">Mo-MPT guanylyltransferase</fullName>
    </alternativeName>
    <alternativeName>
        <fullName evidence="8">Molybdopterin guanylyltransferase</fullName>
    </alternativeName>
    <alternativeName>
        <fullName evidence="8">Molybdopterin-guanine dinucleotide synthase</fullName>
        <shortName evidence="8">MGD synthase</shortName>
    </alternativeName>
</protein>
<dbReference type="RefSeq" id="WP_037549794.1">
    <property type="nucleotide sequence ID" value="NZ_CAJCGD010000012.1"/>
</dbReference>
<sequence>MKAIILAGGHSERFGKAKAFAEIDGQLFYQRIVQTLQETNMFNDIIISTNDQLANQFKHDNVIIDDANNKDKGPLAGIYTVMKQYNDEKLFFVISVDTPMVTGKAISALYQFLVSRLIEDQIDIAAYSEHDRVIPTIAFYHPNCINVMDEALASNDYSLRHVYNNVTTECLDVTNIQSPEYWYKNINYQEDLDDLKQQINH</sequence>
<dbReference type="GO" id="GO:0005737">
    <property type="term" value="C:cytoplasm"/>
    <property type="evidence" value="ECO:0007669"/>
    <property type="project" value="UniProtKB-SubCell"/>
</dbReference>
<keyword evidence="6 8" id="KW-0342">GTP-binding</keyword>
<comment type="subcellular location">
    <subcellularLocation>
        <location evidence="8">Cytoplasm</location>
    </subcellularLocation>
</comment>
<evidence type="ECO:0000256" key="3">
    <source>
        <dbReference type="ARBA" id="ARBA00022723"/>
    </source>
</evidence>
<dbReference type="EC" id="2.7.7.77" evidence="8"/>
<comment type="domain">
    <text evidence="8">The N-terminal domain determines nucleotide recognition and specific binding, while the C-terminal domain determines the specific binding to the target protein.</text>
</comment>
<evidence type="ECO:0000256" key="5">
    <source>
        <dbReference type="ARBA" id="ARBA00022842"/>
    </source>
</evidence>
<dbReference type="AlphaFoldDB" id="A0A2K0A682"/>
<feature type="binding site" evidence="8">
    <location>
        <position position="97"/>
    </location>
    <ligand>
        <name>Mg(2+)</name>
        <dbReference type="ChEBI" id="CHEBI:18420"/>
    </ligand>
</feature>
<keyword evidence="5 8" id="KW-0460">Magnesium</keyword>
<comment type="cofactor">
    <cofactor evidence="8">
        <name>Mg(2+)</name>
        <dbReference type="ChEBI" id="CHEBI:18420"/>
    </cofactor>
</comment>
<comment type="similarity">
    <text evidence="8">Belongs to the MobA family.</text>
</comment>
<keyword evidence="4 8" id="KW-0547">Nucleotide-binding</keyword>
<evidence type="ECO:0000256" key="1">
    <source>
        <dbReference type="ARBA" id="ARBA00022490"/>
    </source>
</evidence>
<keyword evidence="1 8" id="KW-0963">Cytoplasm</keyword>
<feature type="binding site" evidence="8">
    <location>
        <position position="65"/>
    </location>
    <ligand>
        <name>GTP</name>
        <dbReference type="ChEBI" id="CHEBI:37565"/>
    </ligand>
</feature>
<comment type="caution">
    <text evidence="8">Lacks conserved residue(s) required for the propagation of feature annotation.</text>
</comment>
<dbReference type="EMBL" id="LORN02000015">
    <property type="protein sequence ID" value="PNN20532.1"/>
    <property type="molecule type" value="Genomic_DNA"/>
</dbReference>
<feature type="binding site" evidence="8">
    <location>
        <begin position="6"/>
        <end position="8"/>
    </location>
    <ligand>
        <name>GTP</name>
        <dbReference type="ChEBI" id="CHEBI:37565"/>
    </ligand>
</feature>
<keyword evidence="7 8" id="KW-0501">Molybdenum cofactor biosynthesis</keyword>